<feature type="chain" id="PRO_5012075691" evidence="2">
    <location>
        <begin position="28"/>
        <end position="122"/>
    </location>
</feature>
<dbReference type="AlphaFoldDB" id="A0A1V2ES06"/>
<dbReference type="RefSeq" id="WP_076745130.1">
    <property type="nucleotide sequence ID" value="NZ_MPSB01000011.1"/>
</dbReference>
<evidence type="ECO:0000313" key="3">
    <source>
        <dbReference type="EMBL" id="ONF95456.1"/>
    </source>
</evidence>
<dbReference type="STRING" id="1915074.SPHI_23550"/>
<evidence type="ECO:0000313" key="4">
    <source>
        <dbReference type="Proteomes" id="UP000188729"/>
    </source>
</evidence>
<comment type="caution">
    <text evidence="3">The sequence shown here is derived from an EMBL/GenBank/DDBJ whole genome shotgun (WGS) entry which is preliminary data.</text>
</comment>
<gene>
    <name evidence="3" type="ORF">SPHI_23550</name>
</gene>
<evidence type="ECO:0000256" key="1">
    <source>
        <dbReference type="SAM" id="Phobius"/>
    </source>
</evidence>
<name>A0A1V2ES06_9SPHN</name>
<keyword evidence="4" id="KW-1185">Reference proteome</keyword>
<dbReference type="Proteomes" id="UP000188729">
    <property type="component" value="Unassembled WGS sequence"/>
</dbReference>
<accession>A0A1V2ES06</accession>
<keyword evidence="1" id="KW-1133">Transmembrane helix</keyword>
<protein>
    <submittedName>
        <fullName evidence="3">Uncharacterized protein</fullName>
    </submittedName>
</protein>
<evidence type="ECO:0000256" key="2">
    <source>
        <dbReference type="SAM" id="SignalP"/>
    </source>
</evidence>
<dbReference type="EMBL" id="MPSB01000011">
    <property type="protein sequence ID" value="ONF95456.1"/>
    <property type="molecule type" value="Genomic_DNA"/>
</dbReference>
<sequence>MNGFLMKAGLGTAMAATALAAAAPADAQRWRHRGYDRGGDVAAGALIGGVIGLGLGAAIASNDRGRWGGYGYDGYGYDGYARRGWGPQPYYNDYRYNYRPRCFRQWRWDPYYGGRVPVRVCR</sequence>
<feature type="signal peptide" evidence="2">
    <location>
        <begin position="1"/>
        <end position="27"/>
    </location>
</feature>
<feature type="transmembrane region" description="Helical" evidence="1">
    <location>
        <begin position="43"/>
        <end position="60"/>
    </location>
</feature>
<keyword evidence="1" id="KW-0472">Membrane</keyword>
<organism evidence="3 4">
    <name type="scientific">Sphingomonas jeddahensis</name>
    <dbReference type="NCBI Taxonomy" id="1915074"/>
    <lineage>
        <taxon>Bacteria</taxon>
        <taxon>Pseudomonadati</taxon>
        <taxon>Pseudomonadota</taxon>
        <taxon>Alphaproteobacteria</taxon>
        <taxon>Sphingomonadales</taxon>
        <taxon>Sphingomonadaceae</taxon>
        <taxon>Sphingomonas</taxon>
    </lineage>
</organism>
<reference evidence="3 4" key="1">
    <citation type="submission" date="2016-11" db="EMBL/GenBank/DDBJ databases">
        <title>Genome sequence of Sphingomonas jeddahensis G39.</title>
        <authorList>
            <person name="Poehlein A."/>
            <person name="Wuebbeler J.H."/>
            <person name="Steinbuechel A."/>
            <person name="Daniel R."/>
        </authorList>
    </citation>
    <scope>NUCLEOTIDE SEQUENCE [LARGE SCALE GENOMIC DNA]</scope>
    <source>
        <strain evidence="3 4">G39</strain>
    </source>
</reference>
<proteinExistence type="predicted"/>
<keyword evidence="2" id="KW-0732">Signal</keyword>
<keyword evidence="1" id="KW-0812">Transmembrane</keyword>